<comment type="caution">
    <text evidence="1">The sequence shown here is derived from an EMBL/GenBank/DDBJ whole genome shotgun (WGS) entry which is preliminary data.</text>
</comment>
<dbReference type="AlphaFoldDB" id="A0A498MKT7"/>
<evidence type="ECO:0000313" key="2">
    <source>
        <dbReference type="Proteomes" id="UP000290572"/>
    </source>
</evidence>
<organism evidence="1 2">
    <name type="scientific">Labeo rohita</name>
    <name type="common">Indian major carp</name>
    <name type="synonym">Cyprinus rohita</name>
    <dbReference type="NCBI Taxonomy" id="84645"/>
    <lineage>
        <taxon>Eukaryota</taxon>
        <taxon>Metazoa</taxon>
        <taxon>Chordata</taxon>
        <taxon>Craniata</taxon>
        <taxon>Vertebrata</taxon>
        <taxon>Euteleostomi</taxon>
        <taxon>Actinopterygii</taxon>
        <taxon>Neopterygii</taxon>
        <taxon>Teleostei</taxon>
        <taxon>Ostariophysi</taxon>
        <taxon>Cypriniformes</taxon>
        <taxon>Cyprinidae</taxon>
        <taxon>Labeoninae</taxon>
        <taxon>Labeonini</taxon>
        <taxon>Labeo</taxon>
    </lineage>
</organism>
<accession>A0A498MKT7</accession>
<dbReference type="Proteomes" id="UP000290572">
    <property type="component" value="Unassembled WGS sequence"/>
</dbReference>
<dbReference type="EMBL" id="QBIY01012605">
    <property type="protein sequence ID" value="RXN21988.1"/>
    <property type="molecule type" value="Genomic_DNA"/>
</dbReference>
<evidence type="ECO:0000313" key="1">
    <source>
        <dbReference type="EMBL" id="RXN21988.1"/>
    </source>
</evidence>
<reference evidence="1 2" key="1">
    <citation type="submission" date="2018-03" db="EMBL/GenBank/DDBJ databases">
        <title>Draft genome sequence of Rohu Carp (Labeo rohita).</title>
        <authorList>
            <person name="Das P."/>
            <person name="Kushwaha B."/>
            <person name="Joshi C.G."/>
            <person name="Kumar D."/>
            <person name="Nagpure N.S."/>
            <person name="Sahoo L."/>
            <person name="Das S.P."/>
            <person name="Bit A."/>
            <person name="Patnaik S."/>
            <person name="Meher P.K."/>
            <person name="Jayasankar P."/>
            <person name="Koringa P.G."/>
            <person name="Patel N.V."/>
            <person name="Hinsu A.T."/>
            <person name="Kumar R."/>
            <person name="Pandey M."/>
            <person name="Agarwal S."/>
            <person name="Srivastava S."/>
            <person name="Singh M."/>
            <person name="Iquebal M.A."/>
            <person name="Jaiswal S."/>
            <person name="Angadi U.B."/>
            <person name="Kumar N."/>
            <person name="Raza M."/>
            <person name="Shah T.M."/>
            <person name="Rai A."/>
            <person name="Jena J.K."/>
        </authorList>
    </citation>
    <scope>NUCLEOTIDE SEQUENCE [LARGE SCALE GENOMIC DNA]</scope>
    <source>
        <strain evidence="1">DASCIFA01</strain>
        <tissue evidence="1">Testis</tissue>
    </source>
</reference>
<protein>
    <submittedName>
        <fullName evidence="1">Uncharacterized protein</fullName>
    </submittedName>
</protein>
<proteinExistence type="predicted"/>
<keyword evidence="2" id="KW-1185">Reference proteome</keyword>
<sequence>MTEQDMKYFGHEKLFSRMLSDIRDIEENGIVTSSAMNDIDTLIKEALPMCGTPDKLQPILDALQNLGVKTVEDMKLVQKDDLAGVLKPIQERKLLAHVNKGLYLEYK</sequence>
<gene>
    <name evidence="1" type="ORF">ROHU_023872</name>
</gene>
<name>A0A498MKT7_LABRO</name>